<dbReference type="AlphaFoldDB" id="H8YW48"/>
<reference evidence="2 3" key="2">
    <citation type="submission" date="2011-11" db="EMBL/GenBank/DDBJ databases">
        <authorList>
            <consortium name="US DOE Joint Genome Institute"/>
            <person name="Lucas S."/>
            <person name="Han J."/>
            <person name="Lapidus A."/>
            <person name="Cheng J.-F."/>
            <person name="Goodwin L."/>
            <person name="Pitluck S."/>
            <person name="Peters L."/>
            <person name="Ovchinnikova G."/>
            <person name="Zhang X."/>
            <person name="Detter J.C."/>
            <person name="Han C."/>
            <person name="Tapia R."/>
            <person name="Land M."/>
            <person name="Hauser L."/>
            <person name="Kyrpides N."/>
            <person name="Ivanova N."/>
            <person name="Pagani I."/>
            <person name="Vogl K."/>
            <person name="Liu Z."/>
            <person name="Overmann J."/>
            <person name="Frigaard N.-U."/>
            <person name="Bryant D."/>
            <person name="Woyke T."/>
        </authorList>
    </citation>
    <scope>NUCLEOTIDE SEQUENCE [LARGE SCALE GENOMIC DNA]</scope>
    <source>
        <strain evidence="2 3">970</strain>
    </source>
</reference>
<evidence type="ECO:0000256" key="1">
    <source>
        <dbReference type="SAM" id="Phobius"/>
    </source>
</evidence>
<sequence>MLACPLVPSLLGTINSMSADRQSQSGWLWGLTVAIVLFVMEFILLSALVPTEWSNRVQEQEAEWMRQTLGAKTAQAIFERSESWSEQLFVRSGLMAGSYDLLLPDEVRIKKAPELGKLAESPIWPLIKDRLDVIWQSLDMAVQRVVHLLAWWPFLAFALVGGILDGLLRRRIRQSGFDYPSPLAHRLAVGSLLWIGVGVSLSLLLPVPIPALVAPMLATLIALTVGAMVTQTQKRL</sequence>
<feature type="transmembrane region" description="Helical" evidence="1">
    <location>
        <begin position="187"/>
        <end position="205"/>
    </location>
</feature>
<accession>H8YW48</accession>
<proteinExistence type="predicted"/>
<organism evidence="2 3">
    <name type="scientific">Thiorhodovibrio frisius</name>
    <dbReference type="NCBI Taxonomy" id="631362"/>
    <lineage>
        <taxon>Bacteria</taxon>
        <taxon>Pseudomonadati</taxon>
        <taxon>Pseudomonadota</taxon>
        <taxon>Gammaproteobacteria</taxon>
        <taxon>Chromatiales</taxon>
        <taxon>Chromatiaceae</taxon>
        <taxon>Thiorhodovibrio</taxon>
    </lineage>
</organism>
<dbReference type="eggNOG" id="COG0433">
    <property type="taxonomic scope" value="Bacteria"/>
</dbReference>
<name>H8YW48_9GAMM</name>
<dbReference type="STRING" id="631362.Thi970DRAFT_00351"/>
<dbReference type="Pfam" id="PF14348">
    <property type="entry name" value="DtrJ-like"/>
    <property type="match status" value="1"/>
</dbReference>
<evidence type="ECO:0000313" key="2">
    <source>
        <dbReference type="EMBL" id="EIC23839.1"/>
    </source>
</evidence>
<dbReference type="Proteomes" id="UP000002964">
    <property type="component" value="Unassembled WGS sequence"/>
</dbReference>
<evidence type="ECO:0000313" key="3">
    <source>
        <dbReference type="Proteomes" id="UP000002964"/>
    </source>
</evidence>
<feature type="transmembrane region" description="Helical" evidence="1">
    <location>
        <begin position="211"/>
        <end position="230"/>
    </location>
</feature>
<dbReference type="EMBL" id="JH603164">
    <property type="protein sequence ID" value="EIC23839.1"/>
    <property type="molecule type" value="Genomic_DNA"/>
</dbReference>
<dbReference type="InterPro" id="IPR022266">
    <property type="entry name" value="DtrJ-like"/>
</dbReference>
<keyword evidence="3" id="KW-1185">Reference proteome</keyword>
<keyword evidence="1" id="KW-0472">Membrane</keyword>
<reference evidence="3" key="1">
    <citation type="submission" date="2011-06" db="EMBL/GenBank/DDBJ databases">
        <authorList>
            <consortium name="US DOE Joint Genome Institute (JGI-PGF)"/>
            <person name="Lucas S."/>
            <person name="Han J."/>
            <person name="Lapidus A."/>
            <person name="Cheng J.-F."/>
            <person name="Goodwin L."/>
            <person name="Pitluck S."/>
            <person name="Peters L."/>
            <person name="Land M.L."/>
            <person name="Hauser L."/>
            <person name="Vogl K."/>
            <person name="Liu Z."/>
            <person name="Overmann J."/>
            <person name="Frigaard N.-U."/>
            <person name="Bryant D.A."/>
            <person name="Woyke T.J."/>
        </authorList>
    </citation>
    <scope>NUCLEOTIDE SEQUENCE [LARGE SCALE GENOMIC DNA]</scope>
    <source>
        <strain evidence="3">970</strain>
    </source>
</reference>
<evidence type="ECO:0008006" key="4">
    <source>
        <dbReference type="Google" id="ProtNLM"/>
    </source>
</evidence>
<gene>
    <name evidence="2" type="ORF">Thi970DRAFT_00351</name>
</gene>
<protein>
    <recommendedName>
        <fullName evidence="4">Integrating conjugative element membrane protein, PFL_4697 family</fullName>
    </recommendedName>
</protein>
<dbReference type="HOGENOM" id="CLU_111021_0_0_6"/>
<feature type="transmembrane region" description="Helical" evidence="1">
    <location>
        <begin position="27"/>
        <end position="49"/>
    </location>
</feature>
<feature type="transmembrane region" description="Helical" evidence="1">
    <location>
        <begin position="149"/>
        <end position="167"/>
    </location>
</feature>
<keyword evidence="1" id="KW-1133">Transmembrane helix</keyword>
<keyword evidence="1" id="KW-0812">Transmembrane</keyword>